<evidence type="ECO:0000313" key="3">
    <source>
        <dbReference type="Proteomes" id="UP000256970"/>
    </source>
</evidence>
<dbReference type="AlphaFoldDB" id="A0A383VVX6"/>
<organism evidence="2 3">
    <name type="scientific">Tetradesmus obliquus</name>
    <name type="common">Green alga</name>
    <name type="synonym">Acutodesmus obliquus</name>
    <dbReference type="NCBI Taxonomy" id="3088"/>
    <lineage>
        <taxon>Eukaryota</taxon>
        <taxon>Viridiplantae</taxon>
        <taxon>Chlorophyta</taxon>
        <taxon>core chlorophytes</taxon>
        <taxon>Chlorophyceae</taxon>
        <taxon>CS clade</taxon>
        <taxon>Sphaeropleales</taxon>
        <taxon>Scenedesmaceae</taxon>
        <taxon>Tetradesmus</taxon>
    </lineage>
</organism>
<dbReference type="PANTHER" id="PTHR35754:SF2">
    <property type="entry name" value="ATP SYNTHASE SUBUNIT B"/>
    <property type="match status" value="1"/>
</dbReference>
<name>A0A383VVX6_TETOB</name>
<keyword evidence="3" id="KW-1185">Reference proteome</keyword>
<gene>
    <name evidence="2" type="ORF">BQ4739_LOCUS9932</name>
</gene>
<dbReference type="EMBL" id="FNXT01000942">
    <property type="protein sequence ID" value="SZX69638.1"/>
    <property type="molecule type" value="Genomic_DNA"/>
</dbReference>
<sequence length="308" mass="35161">MSLAQKTISFKALQRCRTTIEDFACTYFPLHGLDVAQGLFQYLDILLFVEATIYQMDEENEALCEQLAQQQDSQTGQQAGAEDAQQQQQPEEQPEQQPEQQQQEQQLTFEAQEVLLQVLQQQLLLSDRVSEELTLGQQYWRQERHICSQLAATQPGHAAGLSLSEVVAAHEAKSFDYRVLHLLLHGLLRKPLDEALLAFMRLDEMLIDIGDDLTDYEDDVMANSFNIYRGFIHLYGKEAPTNLAARISHLEARRGMLLAQLPQGLQQKVLKRQREAATEEGADKWVFPDPILDEPAYRRHVRQLEGSA</sequence>
<evidence type="ECO:0000256" key="1">
    <source>
        <dbReference type="SAM" id="MobiDB-lite"/>
    </source>
</evidence>
<evidence type="ECO:0000313" key="2">
    <source>
        <dbReference type="EMBL" id="SZX69638.1"/>
    </source>
</evidence>
<feature type="region of interest" description="Disordered" evidence="1">
    <location>
        <begin position="67"/>
        <end position="104"/>
    </location>
</feature>
<dbReference type="PANTHER" id="PTHR35754">
    <property type="entry name" value="ATP SYNTHASE SUBUNIT B"/>
    <property type="match status" value="1"/>
</dbReference>
<dbReference type="Proteomes" id="UP000256970">
    <property type="component" value="Unassembled WGS sequence"/>
</dbReference>
<reference evidence="2 3" key="1">
    <citation type="submission" date="2016-10" db="EMBL/GenBank/DDBJ databases">
        <authorList>
            <person name="Cai Z."/>
        </authorList>
    </citation>
    <scope>NUCLEOTIDE SEQUENCE [LARGE SCALE GENOMIC DNA]</scope>
</reference>
<protein>
    <submittedName>
        <fullName evidence="2">Uncharacterized protein</fullName>
    </submittedName>
</protein>
<accession>A0A383VVX6</accession>
<proteinExistence type="predicted"/>